<keyword evidence="4" id="KW-0804">Transcription</keyword>
<dbReference type="PROSITE" id="PS50931">
    <property type="entry name" value="HTH_LYSR"/>
    <property type="match status" value="1"/>
</dbReference>
<dbReference type="InterPro" id="IPR036388">
    <property type="entry name" value="WH-like_DNA-bd_sf"/>
</dbReference>
<reference evidence="6 7" key="1">
    <citation type="submission" date="2013-02" db="EMBL/GenBank/DDBJ databases">
        <authorList>
            <person name="Fiebig A."/>
            <person name="Goeker M."/>
            <person name="Klenk H.-P.P."/>
        </authorList>
    </citation>
    <scope>NUCLEOTIDE SEQUENCE [LARGE SCALE GENOMIC DNA]</scope>
    <source>
        <strain evidence="6 7">DSM 19309</strain>
    </source>
</reference>
<evidence type="ECO:0000256" key="3">
    <source>
        <dbReference type="ARBA" id="ARBA00023125"/>
    </source>
</evidence>
<dbReference type="PANTHER" id="PTHR30126">
    <property type="entry name" value="HTH-TYPE TRANSCRIPTIONAL REGULATOR"/>
    <property type="match status" value="1"/>
</dbReference>
<dbReference type="OrthoDB" id="9811588at2"/>
<gene>
    <name evidence="6" type="ORF">Rumeso_01849</name>
</gene>
<evidence type="ECO:0000313" key="6">
    <source>
        <dbReference type="EMBL" id="EYD76569.1"/>
    </source>
</evidence>
<dbReference type="PATRIC" id="fig|442562.3.peg.1827"/>
<dbReference type="InterPro" id="IPR000847">
    <property type="entry name" value="LysR_HTH_N"/>
</dbReference>
<sequence>MDTRFLQTFVSVVELGSIAEAARRMNLTSAAIAQRVQALEAELDAQLIIRVGRNVRPTEAGRAVYERSGSLLQSLRALKAAAALDVPAGELRLGAVSTALTGILPSILKRVKDLYPSLTFYIAPGTSIDLYRRVISGDLDGAILVEPPFAIPKECDWQAIREEPLTLIVPSDMNLSDPHALLTEQPFVRYDRNHWGGRLADSYLRLCNIKPHERLELDALEAIAIMVNSGLGVSLVPDWAPPWPEGLSLKKWVIYDRRFIRRIGMVWNRSSLQTRVILAILEGTSGLPREGQNGHTRQASA</sequence>
<dbReference type="CDD" id="cd08427">
    <property type="entry name" value="PBP2_LTTR_like_2"/>
    <property type="match status" value="1"/>
</dbReference>
<evidence type="ECO:0000256" key="1">
    <source>
        <dbReference type="ARBA" id="ARBA00009437"/>
    </source>
</evidence>
<dbReference type="GO" id="GO:0003700">
    <property type="term" value="F:DNA-binding transcription factor activity"/>
    <property type="evidence" value="ECO:0007669"/>
    <property type="project" value="InterPro"/>
</dbReference>
<dbReference type="HOGENOM" id="CLU_039613_6_5_5"/>
<dbReference type="Pfam" id="PF00126">
    <property type="entry name" value="HTH_1"/>
    <property type="match status" value="1"/>
</dbReference>
<keyword evidence="2" id="KW-0805">Transcription regulation</keyword>
<dbReference type="FunFam" id="1.10.10.10:FF:000001">
    <property type="entry name" value="LysR family transcriptional regulator"/>
    <property type="match status" value="1"/>
</dbReference>
<protein>
    <submittedName>
        <fullName evidence="6">Putative LysR family transcriptional regulator</fullName>
    </submittedName>
</protein>
<dbReference type="Pfam" id="PF03466">
    <property type="entry name" value="LysR_substrate"/>
    <property type="match status" value="1"/>
</dbReference>
<dbReference type="Gene3D" id="1.10.10.10">
    <property type="entry name" value="Winged helix-like DNA-binding domain superfamily/Winged helix DNA-binding domain"/>
    <property type="match status" value="1"/>
</dbReference>
<dbReference type="GO" id="GO:0000976">
    <property type="term" value="F:transcription cis-regulatory region binding"/>
    <property type="evidence" value="ECO:0007669"/>
    <property type="project" value="TreeGrafter"/>
</dbReference>
<evidence type="ECO:0000256" key="4">
    <source>
        <dbReference type="ARBA" id="ARBA00023163"/>
    </source>
</evidence>
<dbReference type="Proteomes" id="UP000019666">
    <property type="component" value="Unassembled WGS sequence"/>
</dbReference>
<proteinExistence type="inferred from homology"/>
<feature type="domain" description="HTH lysR-type" evidence="5">
    <location>
        <begin position="1"/>
        <end position="58"/>
    </location>
</feature>
<comment type="similarity">
    <text evidence="1">Belongs to the LysR transcriptional regulatory family.</text>
</comment>
<keyword evidence="7" id="KW-1185">Reference proteome</keyword>
<dbReference type="AlphaFoldDB" id="A0A017HS65"/>
<dbReference type="STRING" id="442562.Rumeso_01849"/>
<dbReference type="SUPFAM" id="SSF53850">
    <property type="entry name" value="Periplasmic binding protein-like II"/>
    <property type="match status" value="1"/>
</dbReference>
<dbReference type="InterPro" id="IPR005119">
    <property type="entry name" value="LysR_subst-bd"/>
</dbReference>
<dbReference type="RefSeq" id="WP_037281862.1">
    <property type="nucleotide sequence ID" value="NZ_KK088595.1"/>
</dbReference>
<dbReference type="EMBL" id="AOSK01000042">
    <property type="protein sequence ID" value="EYD76569.1"/>
    <property type="molecule type" value="Genomic_DNA"/>
</dbReference>
<keyword evidence="3" id="KW-0238">DNA-binding</keyword>
<dbReference type="InterPro" id="IPR036390">
    <property type="entry name" value="WH_DNA-bd_sf"/>
</dbReference>
<comment type="caution">
    <text evidence="6">The sequence shown here is derived from an EMBL/GenBank/DDBJ whole genome shotgun (WGS) entry which is preliminary data.</text>
</comment>
<evidence type="ECO:0000256" key="2">
    <source>
        <dbReference type="ARBA" id="ARBA00023015"/>
    </source>
</evidence>
<dbReference type="Gene3D" id="3.40.190.10">
    <property type="entry name" value="Periplasmic binding protein-like II"/>
    <property type="match status" value="2"/>
</dbReference>
<evidence type="ECO:0000313" key="7">
    <source>
        <dbReference type="Proteomes" id="UP000019666"/>
    </source>
</evidence>
<dbReference type="SUPFAM" id="SSF46785">
    <property type="entry name" value="Winged helix' DNA-binding domain"/>
    <property type="match status" value="1"/>
</dbReference>
<evidence type="ECO:0000259" key="5">
    <source>
        <dbReference type="PROSITE" id="PS50931"/>
    </source>
</evidence>
<dbReference type="PANTHER" id="PTHR30126:SF94">
    <property type="entry name" value="LYSR FAMILY TRANSCRIPTIONAL REGULATOR"/>
    <property type="match status" value="1"/>
</dbReference>
<organism evidence="6 7">
    <name type="scientific">Rubellimicrobium mesophilum DSM 19309</name>
    <dbReference type="NCBI Taxonomy" id="442562"/>
    <lineage>
        <taxon>Bacteria</taxon>
        <taxon>Pseudomonadati</taxon>
        <taxon>Pseudomonadota</taxon>
        <taxon>Alphaproteobacteria</taxon>
        <taxon>Rhodobacterales</taxon>
        <taxon>Roseobacteraceae</taxon>
        <taxon>Rubellimicrobium</taxon>
    </lineage>
</organism>
<name>A0A017HS65_9RHOB</name>
<accession>A0A017HS65</accession>